<sequence length="502" mass="57355">MKNRSAQSNGNNSIYYQAMLKDEEHHEHVSALPSIAKITQATPNLMAISPNMTHQLLDTIQKTPEISNNLRLISTPLETSTSAIQTFLEQQEKALKTISNLSSSTILSSIKPIQDSLRDALAKFDFAHYDGKYLNVYSGISQVLKQYEETQSNLQKYYRSITPSYFHSSNESPHYYSPEMTSPSDFFDSKSGRIESIEDLNNAILLLQKHVSNIPLYWRGQNNASWGLHSKLFRLLMTQNGVVSPQQKPKTKQPYPTEDQMIQAEKQILNLARQDWRYGNMSALEIFARIQHFGGPTRLLDASCNPYIAAWFAVYDPTHEHEDHDARLFALAGYASGNNEQPDYSEELLSRDPFWFNLHDYEQRAAANWGTGSRRIVWRPPEYESRIAAQNAVFILDGIPITNSRILQYFRKPTGKEYWKRPDILAASSIYAKPFSPNHNARPNQRNLAPTYSFVIAKKAKKEIRSYLEGAFGYRESFIYPDFAGLASKTNNIQFPNLGDLQ</sequence>
<dbReference type="InterPro" id="IPR014966">
    <property type="entry name" value="FRG-dom"/>
</dbReference>
<gene>
    <name evidence="2" type="ORF">G8B11_09900</name>
</gene>
<dbReference type="SMART" id="SM00901">
    <property type="entry name" value="FRG"/>
    <property type="match status" value="1"/>
</dbReference>
<organism evidence="2 3">
    <name type="scientific">Bifidobacterium longum subsp. longum</name>
    <dbReference type="NCBI Taxonomy" id="1679"/>
    <lineage>
        <taxon>Bacteria</taxon>
        <taxon>Bacillati</taxon>
        <taxon>Actinomycetota</taxon>
        <taxon>Actinomycetes</taxon>
        <taxon>Bifidobacteriales</taxon>
        <taxon>Bifidobacteriaceae</taxon>
        <taxon>Bifidobacterium</taxon>
    </lineage>
</organism>
<dbReference type="AlphaFoldDB" id="A0A9Q8QU40"/>
<reference evidence="2" key="1">
    <citation type="submission" date="2020-02" db="EMBL/GenBank/DDBJ databases">
        <title>The Isolation and identification of Lactobacillus and Bifidobacterium species from dairy as potential probiotics for calf scour mitigation.</title>
        <authorList>
            <person name="Dhadda K."/>
            <person name="Guan L."/>
            <person name="Chen Y."/>
            <person name="Malmuthuge N."/>
        </authorList>
    </citation>
    <scope>NUCLEOTIDE SEQUENCE</scope>
    <source>
        <strain evidence="2">B1</strain>
    </source>
</reference>
<evidence type="ECO:0000259" key="1">
    <source>
        <dbReference type="SMART" id="SM00901"/>
    </source>
</evidence>
<evidence type="ECO:0000313" key="2">
    <source>
        <dbReference type="EMBL" id="UNL82541.1"/>
    </source>
</evidence>
<dbReference type="Proteomes" id="UP000829452">
    <property type="component" value="Chromosome"/>
</dbReference>
<evidence type="ECO:0000313" key="3">
    <source>
        <dbReference type="Proteomes" id="UP000829452"/>
    </source>
</evidence>
<name>A0A9Q8QU40_BIFLL</name>
<protein>
    <submittedName>
        <fullName evidence="2">FRG domain-containing protein</fullName>
    </submittedName>
</protein>
<proteinExistence type="predicted"/>
<accession>A0A9Q8QU40</accession>
<dbReference type="Pfam" id="PF08867">
    <property type="entry name" value="FRG"/>
    <property type="match status" value="1"/>
</dbReference>
<dbReference type="EMBL" id="CP049772">
    <property type="protein sequence ID" value="UNL82541.1"/>
    <property type="molecule type" value="Genomic_DNA"/>
</dbReference>
<feature type="domain" description="FRG" evidence="1">
    <location>
        <begin position="212"/>
        <end position="329"/>
    </location>
</feature>